<comment type="caution">
    <text evidence="7">The sequence shown here is derived from an EMBL/GenBank/DDBJ whole genome shotgun (WGS) entry which is preliminary data.</text>
</comment>
<evidence type="ECO:0000256" key="1">
    <source>
        <dbReference type="ARBA" id="ARBA00010578"/>
    </source>
</evidence>
<keyword evidence="3 4" id="KW-0268">Exocytosis</keyword>
<evidence type="ECO:0000313" key="8">
    <source>
        <dbReference type="Proteomes" id="UP001465755"/>
    </source>
</evidence>
<organism evidence="7 8">
    <name type="scientific">Symbiochloris irregularis</name>
    <dbReference type="NCBI Taxonomy" id="706552"/>
    <lineage>
        <taxon>Eukaryota</taxon>
        <taxon>Viridiplantae</taxon>
        <taxon>Chlorophyta</taxon>
        <taxon>core chlorophytes</taxon>
        <taxon>Trebouxiophyceae</taxon>
        <taxon>Trebouxiales</taxon>
        <taxon>Trebouxiaceae</taxon>
        <taxon>Symbiochloris</taxon>
    </lineage>
</organism>
<accession>A0AAW1NWA9</accession>
<evidence type="ECO:0000256" key="4">
    <source>
        <dbReference type="RuleBase" id="RU365069"/>
    </source>
</evidence>
<sequence>MLRRKRNSTDSRKSGKSSQPPPPEDEPEDEELDEDLEILEDEELDTFPTDWQHGDKQNGDKRVAFCTEASEFKSKKVAGDPMDGPTTWEEAANLDAETLDPLALGRIDTRQLQLVRVTGQSAYGLSAYGRDSLPRRASIVPTKLTRMTSRRMSDDMRRISHDYVDGKLRSGVDHGALAAQRSKVLPASATFDALVYLSTIHADTSLEELEAGKQALQEAGSERTGQTKALVKQNFDRFISCKTTIDDVQTRLRTAEPWLLGGGMGAAGSAGASTDDVEAVLRQAREQAGRVFTGVVERAAKGDSIRSSLALLRQYDSLFRLPPRIRDATKRRDHLQVISDYRTAKALLPNMGASAPGGVWHNLIQEVEKGVGEMVGILTQRLTSSSTALGEATEAISAILQLQADGAQSTQKLDPVDLYISTLSGAAQEAVGACMAQHKNRLQDTRGRVSDDGRGMSLNRTATLQWHAMQSTRLEGAAQHFDRMFRRLLGRGNSDAGARLKAAADAVEATAAAQATTDADISDLEAHVSVAGNEQLWLEFVAALTSALTKHLPGLWQLRQAKLPALAFISQAAKQVVDTGSETADQVVIELLQIYSEKVNAALLQLATPDVDKRYFLAAVRRIVSGFLSLQAASAPQMLDLALLKILEAAAGQVIAQMTAERAQLLEGLPSMEDWKTHAAPGASQALSSDPPPVTSAPALLSGIVDSGLAQVLGVMHEAARAGHEKSTFNPLDLARKYADILSADGKDDEADEMEGESSAQIKQVEARLLQAYQDSKAADLDTELQEYLQGDGTAWASHALPTGVRDAVVELVNVLVEQEAEVFRGAPDLRVEVMTNLVAHLLSKLSAHLLESLPGTSLGGCVQLLMELQFLEAALPAYAPQPSVDELLGQCTDMIVEVLQHP</sequence>
<dbReference type="InterPro" id="IPR039481">
    <property type="entry name" value="EXOC2/Sec5_N_dom"/>
</dbReference>
<comment type="function">
    <text evidence="4">Component of the exocyst complex involved in the docking of exocytic vesicles with fusion sites on the plasma membrane.</text>
</comment>
<evidence type="ECO:0000256" key="2">
    <source>
        <dbReference type="ARBA" id="ARBA00022448"/>
    </source>
</evidence>
<feature type="domain" description="Exocyst complex component EXOC2/Sec5 N-terminal" evidence="6">
    <location>
        <begin position="757"/>
        <end position="900"/>
    </location>
</feature>
<proteinExistence type="inferred from homology"/>
<name>A0AAW1NWA9_9CHLO</name>
<gene>
    <name evidence="7" type="ORF">WJX73_000244</name>
</gene>
<keyword evidence="2 4" id="KW-0813">Transport</keyword>
<comment type="similarity">
    <text evidence="1 4">Belongs to the SEC5 family.</text>
</comment>
<reference evidence="7 8" key="1">
    <citation type="journal article" date="2024" name="Nat. Commun.">
        <title>Phylogenomics reveals the evolutionary origins of lichenization in chlorophyte algae.</title>
        <authorList>
            <person name="Puginier C."/>
            <person name="Libourel C."/>
            <person name="Otte J."/>
            <person name="Skaloud P."/>
            <person name="Haon M."/>
            <person name="Grisel S."/>
            <person name="Petersen M."/>
            <person name="Berrin J.G."/>
            <person name="Delaux P.M."/>
            <person name="Dal Grande F."/>
            <person name="Keller J."/>
        </authorList>
    </citation>
    <scope>NUCLEOTIDE SEQUENCE [LARGE SCALE GENOMIC DNA]</scope>
    <source>
        <strain evidence="7 8">SAG 2036</strain>
    </source>
</reference>
<dbReference type="GO" id="GO:0000145">
    <property type="term" value="C:exocyst"/>
    <property type="evidence" value="ECO:0007669"/>
    <property type="project" value="UniProtKB-UniRule"/>
</dbReference>
<dbReference type="GO" id="GO:0006893">
    <property type="term" value="P:Golgi to plasma membrane transport"/>
    <property type="evidence" value="ECO:0007669"/>
    <property type="project" value="UniProtKB-UniRule"/>
</dbReference>
<evidence type="ECO:0000259" key="6">
    <source>
        <dbReference type="Pfam" id="PF15469"/>
    </source>
</evidence>
<dbReference type="AlphaFoldDB" id="A0AAW1NWA9"/>
<dbReference type="InterPro" id="IPR029175">
    <property type="entry name" value="EXOC2/Sec5"/>
</dbReference>
<evidence type="ECO:0000313" key="7">
    <source>
        <dbReference type="EMBL" id="KAK9797348.1"/>
    </source>
</evidence>
<keyword evidence="8" id="KW-1185">Reference proteome</keyword>
<dbReference type="PANTHER" id="PTHR13043">
    <property type="entry name" value="EXOCYST COMPLEX COMPONENT SEC5"/>
    <property type="match status" value="1"/>
</dbReference>
<dbReference type="PANTHER" id="PTHR13043:SF1">
    <property type="entry name" value="EXOCYST COMPLEX COMPONENT 2"/>
    <property type="match status" value="1"/>
</dbReference>
<dbReference type="EMBL" id="JALJOQ010000108">
    <property type="protein sequence ID" value="KAK9797348.1"/>
    <property type="molecule type" value="Genomic_DNA"/>
</dbReference>
<protein>
    <recommendedName>
        <fullName evidence="4">Exocyst complex component SEC5</fullName>
    </recommendedName>
</protein>
<evidence type="ECO:0000256" key="3">
    <source>
        <dbReference type="ARBA" id="ARBA00022483"/>
    </source>
</evidence>
<feature type="domain" description="Exocyst complex component EXOC2/Sec5 N-terminal" evidence="6">
    <location>
        <begin position="170"/>
        <end position="560"/>
    </location>
</feature>
<dbReference type="Pfam" id="PF15469">
    <property type="entry name" value="Sec5"/>
    <property type="match status" value="2"/>
</dbReference>
<dbReference type="GO" id="GO:0006887">
    <property type="term" value="P:exocytosis"/>
    <property type="evidence" value="ECO:0007669"/>
    <property type="project" value="UniProtKB-KW"/>
</dbReference>
<dbReference type="GO" id="GO:0015031">
    <property type="term" value="P:protein transport"/>
    <property type="evidence" value="ECO:0007669"/>
    <property type="project" value="UniProtKB-KW"/>
</dbReference>
<feature type="region of interest" description="Disordered" evidence="5">
    <location>
        <begin position="1"/>
        <end position="58"/>
    </location>
</feature>
<keyword evidence="4" id="KW-0653">Protein transport</keyword>
<evidence type="ECO:0000256" key="5">
    <source>
        <dbReference type="SAM" id="MobiDB-lite"/>
    </source>
</evidence>
<comment type="subunit">
    <text evidence="4">Component of the exocyst complex.</text>
</comment>
<dbReference type="Proteomes" id="UP001465755">
    <property type="component" value="Unassembled WGS sequence"/>
</dbReference>
<feature type="compositionally biased region" description="Acidic residues" evidence="5">
    <location>
        <begin position="23"/>
        <end position="45"/>
    </location>
</feature>